<keyword evidence="3" id="KW-1185">Reference proteome</keyword>
<proteinExistence type="predicted"/>
<comment type="caution">
    <text evidence="2">The sequence shown here is derived from an EMBL/GenBank/DDBJ whole genome shotgun (WGS) entry which is preliminary data.</text>
</comment>
<gene>
    <name evidence="2" type="ORF">ACFOKA_15340</name>
</gene>
<keyword evidence="1" id="KW-0732">Signal</keyword>
<feature type="chain" id="PRO_5045101445" description="Secreted protein" evidence="1">
    <location>
        <begin position="24"/>
        <end position="109"/>
    </location>
</feature>
<feature type="signal peptide" evidence="1">
    <location>
        <begin position="1"/>
        <end position="23"/>
    </location>
</feature>
<dbReference type="EMBL" id="JBHRSL010000018">
    <property type="protein sequence ID" value="MFC3053277.1"/>
    <property type="molecule type" value="Genomic_DNA"/>
</dbReference>
<evidence type="ECO:0000313" key="2">
    <source>
        <dbReference type="EMBL" id="MFC3053277.1"/>
    </source>
</evidence>
<protein>
    <recommendedName>
        <fullName evidence="4">Secreted protein</fullName>
    </recommendedName>
</protein>
<name>A0ABV7D9I0_9PROT</name>
<evidence type="ECO:0000313" key="3">
    <source>
        <dbReference type="Proteomes" id="UP001595444"/>
    </source>
</evidence>
<dbReference type="RefSeq" id="WP_194214568.1">
    <property type="nucleotide sequence ID" value="NZ_CP061205.1"/>
</dbReference>
<dbReference type="Proteomes" id="UP001595444">
    <property type="component" value="Unassembled WGS sequence"/>
</dbReference>
<evidence type="ECO:0008006" key="4">
    <source>
        <dbReference type="Google" id="ProtNLM"/>
    </source>
</evidence>
<accession>A0ABV7D9I0</accession>
<reference evidence="3" key="1">
    <citation type="journal article" date="2019" name="Int. J. Syst. Evol. Microbiol.">
        <title>The Global Catalogue of Microorganisms (GCM) 10K type strain sequencing project: providing services to taxonomists for standard genome sequencing and annotation.</title>
        <authorList>
            <consortium name="The Broad Institute Genomics Platform"/>
            <consortium name="The Broad Institute Genome Sequencing Center for Infectious Disease"/>
            <person name="Wu L."/>
            <person name="Ma J."/>
        </authorList>
    </citation>
    <scope>NUCLEOTIDE SEQUENCE [LARGE SCALE GENOMIC DNA]</scope>
    <source>
        <strain evidence="3">KCTC 62164</strain>
    </source>
</reference>
<organism evidence="2 3">
    <name type="scientific">Kordiimonas pumila</name>
    <dbReference type="NCBI Taxonomy" id="2161677"/>
    <lineage>
        <taxon>Bacteria</taxon>
        <taxon>Pseudomonadati</taxon>
        <taxon>Pseudomonadota</taxon>
        <taxon>Alphaproteobacteria</taxon>
        <taxon>Kordiimonadales</taxon>
        <taxon>Kordiimonadaceae</taxon>
        <taxon>Kordiimonas</taxon>
    </lineage>
</organism>
<sequence>MKLKITSTVSLLCAILVTPIVHAGEWRTGKGATIENALLEAIDKLNNKSGIICIDRRTKSFKTICKSNGPLYSVRMHGNYHKCDGDDPDTAWIKREASKLQLQAKVCTN</sequence>
<evidence type="ECO:0000256" key="1">
    <source>
        <dbReference type="SAM" id="SignalP"/>
    </source>
</evidence>